<feature type="non-terminal residue" evidence="1">
    <location>
        <position position="1"/>
    </location>
</feature>
<protein>
    <submittedName>
        <fullName evidence="1">Uncharacterized protein</fullName>
    </submittedName>
</protein>
<sequence length="126" mass="14491">REPSEDKSNSIHLSRKTCDVMLNIVTSFPDSLANETYLASRGYAHEKTTNRRDRHIEYLYTLKKNMEHPCVEQIHLLVESAGIKQSIITQTLIPINPSLVDKLLTFSEIVDRPTFKMLVEYASKNL</sequence>
<proteinExistence type="predicted"/>
<dbReference type="AlphaFoldDB" id="A0A8J1TXF8"/>
<dbReference type="EMBL" id="CAIIXF020000010">
    <property type="protein sequence ID" value="CAH1796523.1"/>
    <property type="molecule type" value="Genomic_DNA"/>
</dbReference>
<accession>A0A8J1TXF8</accession>
<name>A0A8J1TXF8_OWEFU</name>
<evidence type="ECO:0000313" key="2">
    <source>
        <dbReference type="Proteomes" id="UP000749559"/>
    </source>
</evidence>
<comment type="caution">
    <text evidence="1">The sequence shown here is derived from an EMBL/GenBank/DDBJ whole genome shotgun (WGS) entry which is preliminary data.</text>
</comment>
<organism evidence="1 2">
    <name type="scientific">Owenia fusiformis</name>
    <name type="common">Polychaete worm</name>
    <dbReference type="NCBI Taxonomy" id="6347"/>
    <lineage>
        <taxon>Eukaryota</taxon>
        <taxon>Metazoa</taxon>
        <taxon>Spiralia</taxon>
        <taxon>Lophotrochozoa</taxon>
        <taxon>Annelida</taxon>
        <taxon>Polychaeta</taxon>
        <taxon>Sedentaria</taxon>
        <taxon>Canalipalpata</taxon>
        <taxon>Sabellida</taxon>
        <taxon>Oweniida</taxon>
        <taxon>Oweniidae</taxon>
        <taxon>Owenia</taxon>
    </lineage>
</organism>
<dbReference type="Proteomes" id="UP000749559">
    <property type="component" value="Unassembled WGS sequence"/>
</dbReference>
<keyword evidence="2" id="KW-1185">Reference proteome</keyword>
<feature type="non-terminal residue" evidence="1">
    <location>
        <position position="126"/>
    </location>
</feature>
<evidence type="ECO:0000313" key="1">
    <source>
        <dbReference type="EMBL" id="CAH1796523.1"/>
    </source>
</evidence>
<reference evidence="1" key="1">
    <citation type="submission" date="2022-03" db="EMBL/GenBank/DDBJ databases">
        <authorList>
            <person name="Martin C."/>
        </authorList>
    </citation>
    <scope>NUCLEOTIDE SEQUENCE</scope>
</reference>
<gene>
    <name evidence="1" type="ORF">OFUS_LOCUS20923</name>
</gene>
<dbReference type="OrthoDB" id="5977719at2759"/>